<protein>
    <recommendedName>
        <fullName evidence="5">Concanavalin A-like lectin/glucanases superfamily protein</fullName>
    </recommendedName>
</protein>
<keyword evidence="2" id="KW-0812">Transmembrane</keyword>
<evidence type="ECO:0000313" key="3">
    <source>
        <dbReference type="EMBL" id="GAA3578794.1"/>
    </source>
</evidence>
<evidence type="ECO:0008006" key="5">
    <source>
        <dbReference type="Google" id="ProtNLM"/>
    </source>
</evidence>
<feature type="region of interest" description="Disordered" evidence="1">
    <location>
        <begin position="178"/>
        <end position="210"/>
    </location>
</feature>
<dbReference type="InterPro" id="IPR013320">
    <property type="entry name" value="ConA-like_dom_sf"/>
</dbReference>
<reference evidence="4" key="1">
    <citation type="journal article" date="2019" name="Int. J. Syst. Evol. Microbiol.">
        <title>The Global Catalogue of Microorganisms (GCM) 10K type strain sequencing project: providing services to taxonomists for standard genome sequencing and annotation.</title>
        <authorList>
            <consortium name="The Broad Institute Genomics Platform"/>
            <consortium name="The Broad Institute Genome Sequencing Center for Infectious Disease"/>
            <person name="Wu L."/>
            <person name="Ma J."/>
        </authorList>
    </citation>
    <scope>NUCLEOTIDE SEQUENCE [LARGE SCALE GENOMIC DNA]</scope>
    <source>
        <strain evidence="4">JCM 16540</strain>
    </source>
</reference>
<name>A0ABP6Y917_9ACTN</name>
<evidence type="ECO:0000256" key="1">
    <source>
        <dbReference type="SAM" id="MobiDB-lite"/>
    </source>
</evidence>
<evidence type="ECO:0000313" key="4">
    <source>
        <dbReference type="Proteomes" id="UP001500767"/>
    </source>
</evidence>
<comment type="caution">
    <text evidence="3">The sequence shown here is derived from an EMBL/GenBank/DDBJ whole genome shotgun (WGS) entry which is preliminary data.</text>
</comment>
<feature type="compositionally biased region" description="Acidic residues" evidence="1">
    <location>
        <begin position="181"/>
        <end position="192"/>
    </location>
</feature>
<dbReference type="Proteomes" id="UP001500767">
    <property type="component" value="Unassembled WGS sequence"/>
</dbReference>
<dbReference type="SUPFAM" id="SSF49899">
    <property type="entry name" value="Concanavalin A-like lectins/glucanases"/>
    <property type="match status" value="1"/>
</dbReference>
<feature type="transmembrane region" description="Helical" evidence="2">
    <location>
        <begin position="222"/>
        <end position="244"/>
    </location>
</feature>
<feature type="transmembrane region" description="Helical" evidence="2">
    <location>
        <begin position="156"/>
        <end position="174"/>
    </location>
</feature>
<sequence>MTADVTADAHAAGPEPRRWTWGRLAAVTLARALLVGLLGLAAWGALPAAAGWHPTTVSSGSMLPRLHVGDVAVSRPVGAHVPPLGSVLLFPDPDHPGHLRLHRFVRVDDAGLLVTRGDANGGDDSSPVPLGTVIGIGTLRVPWVALPIVWVRQGQWLPLALVVAGLALLLAVAASGRDRTFDEDDPEDPDGPEPERPGPDGAAGAAQSRPEVLAGRAARRRAGAAVVAALVLAALVADPAGAGFSSRTTTTASLATSPAATCASTVAGLGPYFYYRMDETSSTATAAADSSGNARTGVYSALGRTATTDRPCVNDTGGAMTFDGSRGSLGSPGLPNGMPTVLSLTVWFRTTTATGGKLIGFGSNQTGSSGTYDRHVYMANTGRVYFGVYANAVKTVSSTRAYNDGAWHLAVATLSSAGLRLYVDGALVGSDTTTTTAEPGSSSYMRVAYDNLSNWDATPTSFFFSGTLDDAAYFTSALTATQVQTLYAAAGR</sequence>
<dbReference type="CDD" id="cd06530">
    <property type="entry name" value="S26_SPase_I"/>
    <property type="match status" value="1"/>
</dbReference>
<keyword evidence="4" id="KW-1185">Reference proteome</keyword>
<gene>
    <name evidence="3" type="ORF">GCM10022197_40250</name>
</gene>
<organism evidence="3 4">
    <name type="scientific">Microlunatus spumicola</name>
    <dbReference type="NCBI Taxonomy" id="81499"/>
    <lineage>
        <taxon>Bacteria</taxon>
        <taxon>Bacillati</taxon>
        <taxon>Actinomycetota</taxon>
        <taxon>Actinomycetes</taxon>
        <taxon>Propionibacteriales</taxon>
        <taxon>Propionibacteriaceae</taxon>
        <taxon>Microlunatus</taxon>
    </lineage>
</organism>
<evidence type="ECO:0000256" key="2">
    <source>
        <dbReference type="SAM" id="Phobius"/>
    </source>
</evidence>
<proteinExistence type="predicted"/>
<keyword evidence="2" id="KW-0472">Membrane</keyword>
<dbReference type="Gene3D" id="2.60.120.200">
    <property type="match status" value="1"/>
</dbReference>
<accession>A0ABP6Y917</accession>
<dbReference type="RefSeq" id="WP_204913114.1">
    <property type="nucleotide sequence ID" value="NZ_BAAAYR010000007.1"/>
</dbReference>
<dbReference type="InterPro" id="IPR019533">
    <property type="entry name" value="Peptidase_S26"/>
</dbReference>
<dbReference type="Pfam" id="PF13385">
    <property type="entry name" value="Laminin_G_3"/>
    <property type="match status" value="1"/>
</dbReference>
<keyword evidence="2" id="KW-1133">Transmembrane helix</keyword>
<feature type="transmembrane region" description="Helical" evidence="2">
    <location>
        <begin position="24"/>
        <end position="46"/>
    </location>
</feature>
<dbReference type="EMBL" id="BAAAYR010000007">
    <property type="protein sequence ID" value="GAA3578794.1"/>
    <property type="molecule type" value="Genomic_DNA"/>
</dbReference>